<dbReference type="Proteomes" id="UP000252586">
    <property type="component" value="Unassembled WGS sequence"/>
</dbReference>
<evidence type="ECO:0000313" key="2">
    <source>
        <dbReference type="Proteomes" id="UP000252586"/>
    </source>
</evidence>
<dbReference type="STRING" id="1210090.GCA_001613185_04021"/>
<dbReference type="EMBL" id="QNRE01000016">
    <property type="protein sequence ID" value="RBO84463.1"/>
    <property type="molecule type" value="Genomic_DNA"/>
</dbReference>
<comment type="caution">
    <text evidence="1">The sequence shown here is derived from an EMBL/GenBank/DDBJ whole genome shotgun (WGS) entry which is preliminary data.</text>
</comment>
<accession>A0A366D326</accession>
<sequence length="134" mass="14822">MTLPATVTALADFAHIPPGGTELVHHIDEVEIPIADPRRCQHQDTICAECAPRVEIPAPVRRTPSLGSRTSRQSQNLKTVPAKTFIRTRANHWMLRQRHIGPAHPTAMQSTEHRGTEGAISTARAGRICMPRRT</sequence>
<gene>
    <name evidence="1" type="ORF">DFR74_11624</name>
</gene>
<reference evidence="1 2" key="1">
    <citation type="submission" date="2018-06" db="EMBL/GenBank/DDBJ databases">
        <title>Genomic Encyclopedia of Type Strains, Phase IV (KMG-IV): sequencing the most valuable type-strain genomes for metagenomic binning, comparative biology and taxonomic classification.</title>
        <authorList>
            <person name="Goeker M."/>
        </authorList>
    </citation>
    <scope>NUCLEOTIDE SEQUENCE [LARGE SCALE GENOMIC DNA]</scope>
    <source>
        <strain evidence="1 2">DSM 44599</strain>
    </source>
</reference>
<keyword evidence="2" id="KW-1185">Reference proteome</keyword>
<organism evidence="1 2">
    <name type="scientific">Nocardia puris</name>
    <dbReference type="NCBI Taxonomy" id="208602"/>
    <lineage>
        <taxon>Bacteria</taxon>
        <taxon>Bacillati</taxon>
        <taxon>Actinomycetota</taxon>
        <taxon>Actinomycetes</taxon>
        <taxon>Mycobacteriales</taxon>
        <taxon>Nocardiaceae</taxon>
        <taxon>Nocardia</taxon>
    </lineage>
</organism>
<evidence type="ECO:0000313" key="1">
    <source>
        <dbReference type="EMBL" id="RBO84463.1"/>
    </source>
</evidence>
<name>A0A366D326_9NOCA</name>
<dbReference type="AlphaFoldDB" id="A0A366D326"/>
<protein>
    <submittedName>
        <fullName evidence="1">Uncharacterized protein</fullName>
    </submittedName>
</protein>
<proteinExistence type="predicted"/>